<organism evidence="1 2">
    <name type="scientific">Dactylonectria estremocensis</name>
    <dbReference type="NCBI Taxonomy" id="1079267"/>
    <lineage>
        <taxon>Eukaryota</taxon>
        <taxon>Fungi</taxon>
        <taxon>Dikarya</taxon>
        <taxon>Ascomycota</taxon>
        <taxon>Pezizomycotina</taxon>
        <taxon>Sordariomycetes</taxon>
        <taxon>Hypocreomycetidae</taxon>
        <taxon>Hypocreales</taxon>
        <taxon>Nectriaceae</taxon>
        <taxon>Dactylonectria</taxon>
    </lineage>
</organism>
<feature type="non-terminal residue" evidence="1">
    <location>
        <position position="1"/>
    </location>
</feature>
<dbReference type="PANTHER" id="PTHR34414">
    <property type="entry name" value="HET DOMAIN-CONTAINING PROTEIN-RELATED"/>
    <property type="match status" value="1"/>
</dbReference>
<gene>
    <name evidence="1" type="ORF">B0J13DRAFT_413082</name>
</gene>
<dbReference type="PANTHER" id="PTHR34414:SF1">
    <property type="entry name" value="SUBTILISIN-LIKE SERINE PROTEASE"/>
    <property type="match status" value="1"/>
</dbReference>
<proteinExistence type="predicted"/>
<dbReference type="OrthoDB" id="5086500at2759"/>
<accession>A0A9P9DIP2</accession>
<dbReference type="Proteomes" id="UP000717696">
    <property type="component" value="Unassembled WGS sequence"/>
</dbReference>
<dbReference type="AlphaFoldDB" id="A0A9P9DIP2"/>
<dbReference type="InterPro" id="IPR046536">
    <property type="entry name" value="DUF6601"/>
</dbReference>
<evidence type="ECO:0000313" key="1">
    <source>
        <dbReference type="EMBL" id="KAH7119366.1"/>
    </source>
</evidence>
<comment type="caution">
    <text evidence="1">The sequence shown here is derived from an EMBL/GenBank/DDBJ whole genome shotgun (WGS) entry which is preliminary data.</text>
</comment>
<name>A0A9P9DIP2_9HYPO</name>
<evidence type="ECO:0000313" key="2">
    <source>
        <dbReference type="Proteomes" id="UP000717696"/>
    </source>
</evidence>
<keyword evidence="2" id="KW-1185">Reference proteome</keyword>
<protein>
    <submittedName>
        <fullName evidence="1">Uncharacterized protein</fullName>
    </submittedName>
</protein>
<reference evidence="1" key="1">
    <citation type="journal article" date="2021" name="Nat. Commun.">
        <title>Genetic determinants of endophytism in the Arabidopsis root mycobiome.</title>
        <authorList>
            <person name="Mesny F."/>
            <person name="Miyauchi S."/>
            <person name="Thiergart T."/>
            <person name="Pickel B."/>
            <person name="Atanasova L."/>
            <person name="Karlsson M."/>
            <person name="Huettel B."/>
            <person name="Barry K.W."/>
            <person name="Haridas S."/>
            <person name="Chen C."/>
            <person name="Bauer D."/>
            <person name="Andreopoulos W."/>
            <person name="Pangilinan J."/>
            <person name="LaButti K."/>
            <person name="Riley R."/>
            <person name="Lipzen A."/>
            <person name="Clum A."/>
            <person name="Drula E."/>
            <person name="Henrissat B."/>
            <person name="Kohler A."/>
            <person name="Grigoriev I.V."/>
            <person name="Martin F.M."/>
            <person name="Hacquard S."/>
        </authorList>
    </citation>
    <scope>NUCLEOTIDE SEQUENCE</scope>
    <source>
        <strain evidence="1">MPI-CAGE-AT-0021</strain>
    </source>
</reference>
<feature type="non-terminal residue" evidence="1">
    <location>
        <position position="103"/>
    </location>
</feature>
<dbReference type="Pfam" id="PF20246">
    <property type="entry name" value="DUF6601"/>
    <property type="match status" value="1"/>
</dbReference>
<sequence length="103" mass="12350">DLRLAKEYHLIPKDVDWARWSKFHAGFRNLADKDVAKRYSYDQRHLARRNWATRIFRLKSTVTCWFHEEPYWSTLPYIWHAAEPLAFIFASVSLILSSVQIIL</sequence>
<dbReference type="EMBL" id="JAGMUU010000030">
    <property type="protein sequence ID" value="KAH7119366.1"/>
    <property type="molecule type" value="Genomic_DNA"/>
</dbReference>